<evidence type="ECO:0000313" key="3">
    <source>
        <dbReference type="EMBL" id="MBB5435968.1"/>
    </source>
</evidence>
<proteinExistence type="predicted"/>
<evidence type="ECO:0000313" key="4">
    <source>
        <dbReference type="Proteomes" id="UP000572635"/>
    </source>
</evidence>
<dbReference type="Proteomes" id="UP000572635">
    <property type="component" value="Unassembled WGS sequence"/>
</dbReference>
<evidence type="ECO:0000259" key="2">
    <source>
        <dbReference type="Pfam" id="PF02589"/>
    </source>
</evidence>
<reference evidence="3 4" key="1">
    <citation type="submission" date="2020-08" db="EMBL/GenBank/DDBJ databases">
        <title>Sequencing the genomes of 1000 actinobacteria strains.</title>
        <authorList>
            <person name="Klenk H.-P."/>
        </authorList>
    </citation>
    <scope>NUCLEOTIDE SEQUENCE [LARGE SCALE GENOMIC DNA]</scope>
    <source>
        <strain evidence="3 4">DSM 44551</strain>
    </source>
</reference>
<dbReference type="PANTHER" id="PTHR43682">
    <property type="entry name" value="LACTATE UTILIZATION PROTEIN C"/>
    <property type="match status" value="1"/>
</dbReference>
<dbReference type="InterPro" id="IPR037171">
    <property type="entry name" value="NagB/RpiA_transferase-like"/>
</dbReference>
<gene>
    <name evidence="3" type="ORF">HDA36_006116</name>
</gene>
<accession>A0A7W8VH88</accession>
<dbReference type="InterPro" id="IPR024185">
    <property type="entry name" value="FTHF_cligase-like_sf"/>
</dbReference>
<dbReference type="EMBL" id="JACHDB010000002">
    <property type="protein sequence ID" value="MBB5435968.1"/>
    <property type="molecule type" value="Genomic_DNA"/>
</dbReference>
<feature type="domain" description="LUD" evidence="2">
    <location>
        <begin position="122"/>
        <end position="218"/>
    </location>
</feature>
<dbReference type="Pfam" id="PF02589">
    <property type="entry name" value="LUD_dom"/>
    <property type="match status" value="1"/>
</dbReference>
<name>A0A7W8VH88_9ACTN</name>
<feature type="compositionally biased region" description="Low complexity" evidence="1">
    <location>
        <begin position="29"/>
        <end position="40"/>
    </location>
</feature>
<dbReference type="SUPFAM" id="SSF100950">
    <property type="entry name" value="NagB/RpiA/CoA transferase-like"/>
    <property type="match status" value="1"/>
</dbReference>
<comment type="caution">
    <text evidence="3">The sequence shown here is derived from an EMBL/GenBank/DDBJ whole genome shotgun (WGS) entry which is preliminary data.</text>
</comment>
<evidence type="ECO:0000256" key="1">
    <source>
        <dbReference type="SAM" id="MobiDB-lite"/>
    </source>
</evidence>
<feature type="region of interest" description="Disordered" evidence="1">
    <location>
        <begin position="26"/>
        <end position="45"/>
    </location>
</feature>
<dbReference type="AlphaFoldDB" id="A0A7W8VH88"/>
<keyword evidence="4" id="KW-1185">Reference proteome</keyword>
<dbReference type="InterPro" id="IPR003741">
    <property type="entry name" value="LUD_dom"/>
</dbReference>
<dbReference type="Gene3D" id="3.40.50.10420">
    <property type="entry name" value="NagB/RpiA/CoA transferase-like"/>
    <property type="match status" value="1"/>
</dbReference>
<protein>
    <submittedName>
        <fullName evidence="3">L-lactate dehydrogenase complex protein LldG</fullName>
    </submittedName>
</protein>
<dbReference type="RefSeq" id="WP_184399184.1">
    <property type="nucleotide sequence ID" value="NZ_BAAAJD010000185.1"/>
</dbReference>
<organism evidence="3 4">
    <name type="scientific">Nocardiopsis composta</name>
    <dbReference type="NCBI Taxonomy" id="157465"/>
    <lineage>
        <taxon>Bacteria</taxon>
        <taxon>Bacillati</taxon>
        <taxon>Actinomycetota</taxon>
        <taxon>Actinomycetes</taxon>
        <taxon>Streptosporangiales</taxon>
        <taxon>Nocardiopsidaceae</taxon>
        <taxon>Nocardiopsis</taxon>
    </lineage>
</organism>
<sequence length="219" mass="22337">MTGSGGDAARDEILARVRQAGVLAGAGEGAAAPAEAEPARGPGGRAPEEVFTERLGALGVGVQHVTGADDLPRVVASALWARGVRRAAVPKGLPASWLAELDGVWVMRDEPPHAPLSVRALESVGAVVTRCALAVADTGTLVFDGGVGQGPRLLSALPGHHLCVVEAGQVVWDMAAALAALDPLRPTTWLTGTTWSAAVDAVQVRGVHGPDRIDVVLVD</sequence>
<dbReference type="PANTHER" id="PTHR43682:SF1">
    <property type="entry name" value="LACTATE UTILIZATION PROTEIN C"/>
    <property type="match status" value="1"/>
</dbReference>